<dbReference type="NCBIfam" id="TIGR01063">
    <property type="entry name" value="gyrA"/>
    <property type="match status" value="1"/>
</dbReference>
<dbReference type="GO" id="GO:0005524">
    <property type="term" value="F:ATP binding"/>
    <property type="evidence" value="ECO:0007669"/>
    <property type="project" value="UniProtKB-UniRule"/>
</dbReference>
<dbReference type="RefSeq" id="WP_165112699.1">
    <property type="nucleotide sequence ID" value="NZ_JAALAA010000019.1"/>
</dbReference>
<dbReference type="NCBIfam" id="NF004044">
    <property type="entry name" value="PRK05561.1"/>
    <property type="match status" value="1"/>
</dbReference>
<keyword evidence="4 8" id="KW-0067">ATP-binding</keyword>
<evidence type="ECO:0000256" key="7">
    <source>
        <dbReference type="ARBA" id="ARBA00023235"/>
    </source>
</evidence>
<dbReference type="InterPro" id="IPR035516">
    <property type="entry name" value="Gyrase/topoIV_suA_C"/>
</dbReference>
<dbReference type="Gene3D" id="2.120.10.90">
    <property type="entry name" value="DNA gyrase/topoisomerase IV, subunit A, C-terminal"/>
    <property type="match status" value="1"/>
</dbReference>
<proteinExistence type="inferred from homology"/>
<dbReference type="Proteomes" id="UP000483261">
    <property type="component" value="Unassembled WGS sequence"/>
</dbReference>
<dbReference type="SUPFAM" id="SSF101904">
    <property type="entry name" value="GyrA/ParC C-terminal domain-like"/>
    <property type="match status" value="1"/>
</dbReference>
<comment type="similarity">
    <text evidence="2 8">Belongs to the type II topoisomerase GyrA/ParC subunit family.</text>
</comment>
<comment type="subunit">
    <text evidence="8">Heterotetramer, composed of two GyrA and two GyrB chains. In the heterotetramer, GyrA contains the active site tyrosine that forms a transient covalent intermediate with DNA, while GyrB binds cofactors and catalyzes ATP hydrolysis.</text>
</comment>
<dbReference type="SMART" id="SM00434">
    <property type="entry name" value="TOP4c"/>
    <property type="match status" value="1"/>
</dbReference>
<comment type="function">
    <text evidence="8">A type II topoisomerase that negatively supercoils closed circular double-stranded (ds) DNA in an ATP-dependent manner to modulate DNA topology and maintain chromosomes in an underwound state. Negative supercoiling favors strand separation, and DNA replication, transcription, recombination and repair, all of which involve strand separation. Also able to catalyze the interconversion of other topological isomers of dsDNA rings, including catenanes and knotted rings. Type II topoisomerases break and join 2 DNA strands simultaneously in an ATP-dependent manner.</text>
</comment>
<sequence length="899" mass="98108">MTETPPEGTGQTHAGGRIETVELQSSMQASYIDYAMAVIVGRALPDVRDGLKPVHRRVLYAMYDGGYRPDRGFSKCARVVGEVMGNYHPHGDSAIYDTLVRLAQPWVLRYPLIHGQGNFGSPGNDPAAAMRYTECRMAPLALEMVRDITEDTVDFGPNYDGRSQEPGILPSRFPNLLVNGSAGIAVGMATNIPPHNLREVASGAKWALEHPDATREELQDALIERVKGPDFPNGALIVGREGIEQAYRTGRGSITQRAVIDVDEDSKGRTTLVITELPYMVNPDNLAQKIADLADTGKVQGIADVKDNTSSRTGQQLVVVLKRDAVARVVLNNLLKHTELQTNFSANMLALVDGVPRTLSIDQFISNWVEHQIDVIRRRTAFRLRKAEEDAHIWRGLVKALDQLDAVIALIRSSPEVDDARQGLIRLLEIDEIQANAILDMQLRRLAALERQKIIDRLAELERIIADLEDILANVARQRSIVGEELDEIVAKYGDDRRTQIIAADGDLSMEDLIPDEELVVSITRGGYAKRTLAGEYRTQKRGGKGVRGATLRGDDVVEHFIATTNHHWLLFFTTAGRVYRIKAYNLPEAARDAKGGHVAGLLSFQPDESIAQVLAIRDYEQAPYLVLATRSGLIKKTRLGDYNSPRQAGVIAINFREDDDELIGAELVNSEDDILLVSRKGQAIRFRADDNQLRPMGRATSGVTGMKFRDGDSLLSMSVIRAEHVAAEIAAGLSEANEDTADVAAPVSGSESPDEVKEQFVFTITDGGFAKRTKISEYRLQSRGGLGIKTMALTNADRGGLVGAFIVVDGDEVLSITASGQVVRSPINSDFRATGRSTQGVKFVSPKKGDSVAVVARSVEAREVDEDVVPGTEVADDVTIGEEGEPGAPSETTTEDES</sequence>
<dbReference type="AlphaFoldDB" id="A0A6M1QYC9"/>
<dbReference type="InterPro" id="IPR013760">
    <property type="entry name" value="Topo_IIA-like_dom_sf"/>
</dbReference>
<comment type="subcellular location">
    <subcellularLocation>
        <location evidence="8">Cytoplasm</location>
    </subcellularLocation>
</comment>
<accession>A0A6M1QYC9</accession>
<dbReference type="Gene3D" id="3.90.199.10">
    <property type="entry name" value="Topoisomerase II, domain 5"/>
    <property type="match status" value="1"/>
</dbReference>
<keyword evidence="8" id="KW-0963">Cytoplasm</keyword>
<keyword evidence="6 8" id="KW-0238">DNA-binding</keyword>
<evidence type="ECO:0000256" key="5">
    <source>
        <dbReference type="ARBA" id="ARBA00023029"/>
    </source>
</evidence>
<dbReference type="PANTHER" id="PTHR43493:SF5">
    <property type="entry name" value="DNA GYRASE SUBUNIT A, CHLOROPLASTIC_MITOCHONDRIAL"/>
    <property type="match status" value="1"/>
</dbReference>
<evidence type="ECO:0000259" key="12">
    <source>
        <dbReference type="PROSITE" id="PS52040"/>
    </source>
</evidence>
<evidence type="ECO:0000256" key="9">
    <source>
        <dbReference type="PROSITE-ProRule" id="PRU01384"/>
    </source>
</evidence>
<dbReference type="Gene3D" id="1.10.268.10">
    <property type="entry name" value="Topoisomerase, domain 3"/>
    <property type="match status" value="1"/>
</dbReference>
<dbReference type="Pfam" id="PF00521">
    <property type="entry name" value="DNA_topoisoIV"/>
    <property type="match status" value="1"/>
</dbReference>
<keyword evidence="10" id="KW-0175">Coiled coil</keyword>
<feature type="active site" description="O-(5'-phospho-DNA)-tyrosine intermediate" evidence="8 9">
    <location>
        <position position="132"/>
    </location>
</feature>
<dbReference type="InterPro" id="IPR006691">
    <property type="entry name" value="GyrA/parC_rep"/>
</dbReference>
<comment type="caution">
    <text evidence="13">The sequence shown here is derived from an EMBL/GenBank/DDBJ whole genome shotgun (WGS) entry which is preliminary data.</text>
</comment>
<dbReference type="FunFam" id="3.90.199.10:FF:000001">
    <property type="entry name" value="DNA gyrase subunit A"/>
    <property type="match status" value="1"/>
</dbReference>
<dbReference type="InterPro" id="IPR050220">
    <property type="entry name" value="Type_II_DNA_Topoisomerases"/>
</dbReference>
<dbReference type="InterPro" id="IPR013757">
    <property type="entry name" value="Topo_IIA_A_a_sf"/>
</dbReference>
<dbReference type="GO" id="GO:0006261">
    <property type="term" value="P:DNA-templated DNA replication"/>
    <property type="evidence" value="ECO:0007669"/>
    <property type="project" value="UniProtKB-UniRule"/>
</dbReference>
<feature type="short sequence motif" description="GyrA-box" evidence="8">
    <location>
        <begin position="540"/>
        <end position="546"/>
    </location>
</feature>
<evidence type="ECO:0000256" key="4">
    <source>
        <dbReference type="ARBA" id="ARBA00022840"/>
    </source>
</evidence>
<dbReference type="SUPFAM" id="SSF56719">
    <property type="entry name" value="Type II DNA topoisomerase"/>
    <property type="match status" value="1"/>
</dbReference>
<dbReference type="GO" id="GO:0009330">
    <property type="term" value="C:DNA topoisomerase type II (double strand cut, ATP-hydrolyzing) complex"/>
    <property type="evidence" value="ECO:0007669"/>
    <property type="project" value="TreeGrafter"/>
</dbReference>
<comment type="catalytic activity">
    <reaction evidence="1 8 9">
        <text>ATP-dependent breakage, passage and rejoining of double-stranded DNA.</text>
        <dbReference type="EC" id="5.6.2.2"/>
    </reaction>
</comment>
<evidence type="ECO:0000256" key="11">
    <source>
        <dbReference type="SAM" id="MobiDB-lite"/>
    </source>
</evidence>
<protein>
    <recommendedName>
        <fullName evidence="8">DNA gyrase subunit A</fullName>
        <ecNumber evidence="8">5.6.2.2</ecNumber>
    </recommendedName>
</protein>
<feature type="compositionally biased region" description="Acidic residues" evidence="11">
    <location>
        <begin position="865"/>
        <end position="886"/>
    </location>
</feature>
<dbReference type="FunFam" id="3.30.1360.40:FF:000002">
    <property type="entry name" value="DNA gyrase subunit A"/>
    <property type="match status" value="1"/>
</dbReference>
<feature type="region of interest" description="Disordered" evidence="11">
    <location>
        <begin position="865"/>
        <end position="899"/>
    </location>
</feature>
<evidence type="ECO:0000256" key="2">
    <source>
        <dbReference type="ARBA" id="ARBA00008263"/>
    </source>
</evidence>
<feature type="domain" description="Topo IIA-type catalytic" evidence="12">
    <location>
        <begin position="44"/>
        <end position="513"/>
    </location>
</feature>
<dbReference type="PROSITE" id="PS52040">
    <property type="entry name" value="TOPO_IIA"/>
    <property type="match status" value="1"/>
</dbReference>
<dbReference type="EMBL" id="JAALAA010000019">
    <property type="protein sequence ID" value="NGN95015.1"/>
    <property type="molecule type" value="Genomic_DNA"/>
</dbReference>
<dbReference type="GO" id="GO:0006265">
    <property type="term" value="P:DNA topological change"/>
    <property type="evidence" value="ECO:0007669"/>
    <property type="project" value="UniProtKB-UniRule"/>
</dbReference>
<keyword evidence="14" id="KW-1185">Reference proteome</keyword>
<feature type="coiled-coil region" evidence="10">
    <location>
        <begin position="451"/>
        <end position="478"/>
    </location>
</feature>
<reference evidence="13 14" key="1">
    <citation type="submission" date="2020-02" db="EMBL/GenBank/DDBJ databases">
        <title>Whole-genome analyses of novel actinobacteria.</title>
        <authorList>
            <person name="Sahin N."/>
        </authorList>
    </citation>
    <scope>NUCLEOTIDE SEQUENCE [LARGE SCALE GENOMIC DNA]</scope>
    <source>
        <strain evidence="13 14">KC13</strain>
    </source>
</reference>
<name>A0A6M1QYC9_9ACTN</name>
<keyword evidence="3 8" id="KW-0547">Nucleotide-binding</keyword>
<evidence type="ECO:0000256" key="1">
    <source>
        <dbReference type="ARBA" id="ARBA00000185"/>
    </source>
</evidence>
<comment type="miscellaneous">
    <text evidence="8">Few gyrases are as efficient as E.coli at forming negative supercoils. Not all organisms have 2 type II topoisomerases; in organisms with a single type II topoisomerase this enzyme also has to decatenate newly replicated chromosomes.</text>
</comment>
<dbReference type="PANTHER" id="PTHR43493">
    <property type="entry name" value="DNA GYRASE/TOPOISOMERASE SUBUNIT A"/>
    <property type="match status" value="1"/>
</dbReference>
<evidence type="ECO:0000256" key="8">
    <source>
        <dbReference type="HAMAP-Rule" id="MF_01897"/>
    </source>
</evidence>
<dbReference type="GO" id="GO:0005737">
    <property type="term" value="C:cytoplasm"/>
    <property type="evidence" value="ECO:0007669"/>
    <property type="project" value="UniProtKB-SubCell"/>
</dbReference>
<dbReference type="GO" id="GO:0034335">
    <property type="term" value="F:DNA negative supercoiling activity"/>
    <property type="evidence" value="ECO:0007669"/>
    <property type="project" value="UniProtKB-ARBA"/>
</dbReference>
<dbReference type="GO" id="GO:0003677">
    <property type="term" value="F:DNA binding"/>
    <property type="evidence" value="ECO:0007669"/>
    <property type="project" value="UniProtKB-UniRule"/>
</dbReference>
<dbReference type="GO" id="GO:0005694">
    <property type="term" value="C:chromosome"/>
    <property type="evidence" value="ECO:0007669"/>
    <property type="project" value="InterPro"/>
</dbReference>
<organism evidence="13 14">
    <name type="scientific">Nocardioides turkmenicus</name>
    <dbReference type="NCBI Taxonomy" id="2711220"/>
    <lineage>
        <taxon>Bacteria</taxon>
        <taxon>Bacillati</taxon>
        <taxon>Actinomycetota</taxon>
        <taxon>Actinomycetes</taxon>
        <taxon>Propionibacteriales</taxon>
        <taxon>Nocardioidaceae</taxon>
        <taxon>Nocardioides</taxon>
    </lineage>
</organism>
<dbReference type="Gene3D" id="3.30.1360.40">
    <property type="match status" value="1"/>
</dbReference>
<evidence type="ECO:0000313" key="13">
    <source>
        <dbReference type="EMBL" id="NGN95015.1"/>
    </source>
</evidence>
<dbReference type="HAMAP" id="MF_01897">
    <property type="entry name" value="GyrA"/>
    <property type="match status" value="1"/>
</dbReference>
<dbReference type="CDD" id="cd00187">
    <property type="entry name" value="TOP4c"/>
    <property type="match status" value="1"/>
</dbReference>
<dbReference type="NCBIfam" id="NF004043">
    <property type="entry name" value="PRK05560.1"/>
    <property type="match status" value="1"/>
</dbReference>
<evidence type="ECO:0000256" key="3">
    <source>
        <dbReference type="ARBA" id="ARBA00022741"/>
    </source>
</evidence>
<dbReference type="InterPro" id="IPR013758">
    <property type="entry name" value="Topo_IIA_A/C_ab"/>
</dbReference>
<dbReference type="EC" id="5.6.2.2" evidence="8"/>
<dbReference type="Pfam" id="PF03989">
    <property type="entry name" value="DNA_gyraseA_C"/>
    <property type="match status" value="6"/>
</dbReference>
<gene>
    <name evidence="8 13" type="primary">gyrA</name>
    <name evidence="13" type="ORF">G5C66_20045</name>
</gene>
<dbReference type="InterPro" id="IPR002205">
    <property type="entry name" value="Topo_IIA_dom_A"/>
</dbReference>
<keyword evidence="7 8" id="KW-0413">Isomerase</keyword>
<dbReference type="FunFam" id="1.10.268.10:FF:000001">
    <property type="entry name" value="DNA gyrase subunit A"/>
    <property type="match status" value="1"/>
</dbReference>
<keyword evidence="5 8" id="KW-0799">Topoisomerase</keyword>
<dbReference type="InterPro" id="IPR005743">
    <property type="entry name" value="GyrA"/>
</dbReference>
<evidence type="ECO:0000313" key="14">
    <source>
        <dbReference type="Proteomes" id="UP000483261"/>
    </source>
</evidence>
<evidence type="ECO:0000256" key="10">
    <source>
        <dbReference type="SAM" id="Coils"/>
    </source>
</evidence>
<evidence type="ECO:0000256" key="6">
    <source>
        <dbReference type="ARBA" id="ARBA00023125"/>
    </source>
</evidence>